<evidence type="ECO:0000256" key="8">
    <source>
        <dbReference type="PROSITE-ProRule" id="PRU00176"/>
    </source>
</evidence>
<dbReference type="SUPFAM" id="SSF90209">
    <property type="entry name" value="Ran binding protein zinc finger-like"/>
    <property type="match status" value="1"/>
</dbReference>
<dbReference type="GO" id="GO:0003723">
    <property type="term" value="F:RNA binding"/>
    <property type="evidence" value="ECO:0007669"/>
    <property type="project" value="UniProtKB-UniRule"/>
</dbReference>
<feature type="domain" description="RRM" evidence="11">
    <location>
        <begin position="475"/>
        <end position="559"/>
    </location>
</feature>
<evidence type="ECO:0000313" key="15">
    <source>
        <dbReference type="EMBL" id="GCB74389.1"/>
    </source>
</evidence>
<proteinExistence type="predicted"/>
<dbReference type="Pfam" id="PF23217">
    <property type="entry name" value="DUF7066"/>
    <property type="match status" value="1"/>
</dbReference>
<keyword evidence="4 9" id="KW-0863">Zinc-finger</keyword>
<comment type="caution">
    <text evidence="15">The sequence shown here is derived from an EMBL/GenBank/DDBJ whole genome shotgun (WGS) entry which is preliminary data.</text>
</comment>
<dbReference type="Pfam" id="PF17780">
    <property type="entry name" value="OCRE"/>
    <property type="match status" value="1"/>
</dbReference>
<feature type="compositionally biased region" description="Polar residues" evidence="10">
    <location>
        <begin position="656"/>
        <end position="687"/>
    </location>
</feature>
<feature type="region of interest" description="Disordered" evidence="10">
    <location>
        <begin position="655"/>
        <end position="707"/>
    </location>
</feature>
<dbReference type="SMART" id="SM00443">
    <property type="entry name" value="G_patch"/>
    <property type="match status" value="1"/>
</dbReference>
<evidence type="ECO:0000256" key="6">
    <source>
        <dbReference type="ARBA" id="ARBA00022884"/>
    </source>
</evidence>
<dbReference type="Pfam" id="PF00641">
    <property type="entry name" value="Zn_ribbon_RanBP"/>
    <property type="match status" value="1"/>
</dbReference>
<feature type="domain" description="G-patch" evidence="13">
    <location>
        <begin position="999"/>
        <end position="1045"/>
    </location>
</feature>
<dbReference type="Pfam" id="PF00076">
    <property type="entry name" value="RRM_1"/>
    <property type="match status" value="1"/>
</dbReference>
<dbReference type="Gene3D" id="4.10.1060.10">
    <property type="entry name" value="Zinc finger, RanBP2-type"/>
    <property type="match status" value="1"/>
</dbReference>
<gene>
    <name evidence="15" type="ORF">scyTo_0003479</name>
</gene>
<feature type="compositionally biased region" description="Basic and acidic residues" evidence="10">
    <location>
        <begin position="230"/>
        <end position="303"/>
    </location>
</feature>
<dbReference type="Pfam" id="PF01585">
    <property type="entry name" value="G-patch"/>
    <property type="match status" value="1"/>
</dbReference>
<dbReference type="CDD" id="cd12562">
    <property type="entry name" value="RRM2_RBM5_like"/>
    <property type="match status" value="1"/>
</dbReference>
<dbReference type="CDD" id="cd16167">
    <property type="entry name" value="OCRE_RBM10"/>
    <property type="match status" value="1"/>
</dbReference>
<dbReference type="PANTHER" id="PTHR13948:SF3">
    <property type="entry name" value="FI21118P1"/>
    <property type="match status" value="1"/>
</dbReference>
<feature type="domain" description="RRM" evidence="11">
    <location>
        <begin position="343"/>
        <end position="425"/>
    </location>
</feature>
<sequence length="1071" mass="122773">MDAGLKPENLNLEARTPEAKEMFKYWLRCFEAYLDSAEIPILGPYKLSLLHARTVCHPNQQRLSLRMSSNVPSYEYGSLHTRSYIHIKPIDREGCLPRPRCISNSINGVGMKSTSMNNFRFILHQLLRTRELAGKYWGSFFSSKDPPPLLRTLVQMRKEGYSTDLRQRAHLPLPGVLWFRSDGEPAPFCRCWLRRAAKQEEAAPSWITGLLLSKTLEEPSSHSSVTMGYDKYDKRETSRSERSGRYGSEWNRDEHRESRNRRDYDYKDVDYRAPPNHNRDYERDRRRSDYRNNDRYQDYRNYENSENCDDDGRYERSEGSQYYDGDYKDHDYRNDGTEERENKTIMLRGLLPSTTREDILEIFEDSDEFQPKDVRVMKCKVSGQSRGFAFVEFNHLQDATRWMEANQQRCLTILGKSVSMHYSTKPFEDWSCNKCGVTNFKRRERCFKCDAQKPETEEEQVRVQGEPFMSDYANDTIILRNIGPHTPMESILSALAPYAVLSAANVRLIKDKQTQLNRGFAFVQLDSSFEASHLIQILLALQPPLNIDGRTINVDFAKSLKKDHILSDGNKISSSTVAITAIAAAQWSSSQVQQGSEDGNIDYSYFQPGQDGYNQYDQVSYAQDYGQQSGSADSTQQGLAVYQAPAVISAPPTVAKSATISQDGQPYQPQTQSEAQQAGQSQNADTTPPNDSSDSKDSSYPVPDVSTYQYDESSGFYYDAQTGFYYDPNSQYYYNAQTQQYMYWDGEKETYLPAPDQTAQQNKSNPGTKSKEGKEKKEKPKSRTAQQIAKDMERWAKSLNKQKDNVKTALQMIASKEEERRESAAADAGFALFEKRGMMERQPMVLEPFSGLVEHLRDDDESPLKRKSSPLQGLVASYSGESDDEEQETVQDLEERLTDWNKIACLLCRRQFPNKEALTRHQQLSDLHRQNLEIRRRSRMSDRELEALEKTENEMKYRDRAAERREKYGIPEPPEPKRKRFNNAAVIDFEQPTKNGINSDNIGSRMLQAMGWKEGSGLGRNQQGITAPIQAQTRMKGAGLGARGSSYGVTTSDSYKDAVKKAMFTRFNELE</sequence>
<keyword evidence="5" id="KW-0862">Zinc</keyword>
<evidence type="ECO:0000259" key="12">
    <source>
        <dbReference type="PROSITE" id="PS50157"/>
    </source>
</evidence>
<dbReference type="InterPro" id="IPR001876">
    <property type="entry name" value="Znf_RanBP2"/>
</dbReference>
<dbReference type="PROSITE" id="PS50102">
    <property type="entry name" value="RRM"/>
    <property type="match status" value="2"/>
</dbReference>
<dbReference type="InterPro" id="IPR036443">
    <property type="entry name" value="Znf_RanBP2_sf"/>
</dbReference>
<comment type="subcellular location">
    <subcellularLocation>
        <location evidence="1">Nucleus</location>
    </subcellularLocation>
</comment>
<evidence type="ECO:0000256" key="2">
    <source>
        <dbReference type="ARBA" id="ARBA00022723"/>
    </source>
</evidence>
<feature type="domain" description="C2H2-type" evidence="12">
    <location>
        <begin position="903"/>
        <end position="933"/>
    </location>
</feature>
<evidence type="ECO:0000256" key="7">
    <source>
        <dbReference type="ARBA" id="ARBA00023242"/>
    </source>
</evidence>
<feature type="region of interest" description="Disordered" evidence="10">
    <location>
        <begin position="755"/>
        <end position="786"/>
    </location>
</feature>
<dbReference type="OrthoDB" id="29221at2759"/>
<evidence type="ECO:0000313" key="16">
    <source>
        <dbReference type="Proteomes" id="UP000288216"/>
    </source>
</evidence>
<evidence type="ECO:0000256" key="3">
    <source>
        <dbReference type="ARBA" id="ARBA00022737"/>
    </source>
</evidence>
<evidence type="ECO:0000256" key="4">
    <source>
        <dbReference type="ARBA" id="ARBA00022771"/>
    </source>
</evidence>
<evidence type="ECO:0000256" key="5">
    <source>
        <dbReference type="ARBA" id="ARBA00022833"/>
    </source>
</evidence>
<evidence type="ECO:0000256" key="10">
    <source>
        <dbReference type="SAM" id="MobiDB-lite"/>
    </source>
</evidence>
<dbReference type="STRING" id="75743.A0A401PMP7"/>
<dbReference type="SMART" id="SM00547">
    <property type="entry name" value="ZnF_RBZ"/>
    <property type="match status" value="1"/>
</dbReference>
<dbReference type="AlphaFoldDB" id="A0A401PMP7"/>
<feature type="region of interest" description="Disordered" evidence="10">
    <location>
        <begin position="220"/>
        <end position="340"/>
    </location>
</feature>
<keyword evidence="3" id="KW-0677">Repeat</keyword>
<dbReference type="InterPro" id="IPR013087">
    <property type="entry name" value="Znf_C2H2_type"/>
</dbReference>
<feature type="domain" description="RanBP2-type" evidence="14">
    <location>
        <begin position="425"/>
        <end position="455"/>
    </location>
</feature>
<dbReference type="InterPro" id="IPR012677">
    <property type="entry name" value="Nucleotide-bd_a/b_plait_sf"/>
</dbReference>
<protein>
    <recommendedName>
        <fullName evidence="17">RNA-binding protein 5</fullName>
    </recommendedName>
</protein>
<name>A0A401PMP7_SCYTO</name>
<evidence type="ECO:0008006" key="17">
    <source>
        <dbReference type="Google" id="ProtNLM"/>
    </source>
</evidence>
<reference evidence="15 16" key="1">
    <citation type="journal article" date="2018" name="Nat. Ecol. Evol.">
        <title>Shark genomes provide insights into elasmobranch evolution and the origin of vertebrates.</title>
        <authorList>
            <person name="Hara Y"/>
            <person name="Yamaguchi K"/>
            <person name="Onimaru K"/>
            <person name="Kadota M"/>
            <person name="Koyanagi M"/>
            <person name="Keeley SD"/>
            <person name="Tatsumi K"/>
            <person name="Tanaka K"/>
            <person name="Motone F"/>
            <person name="Kageyama Y"/>
            <person name="Nozu R"/>
            <person name="Adachi N"/>
            <person name="Nishimura O"/>
            <person name="Nakagawa R"/>
            <person name="Tanegashima C"/>
            <person name="Kiyatake I"/>
            <person name="Matsumoto R"/>
            <person name="Murakumo K"/>
            <person name="Nishida K"/>
            <person name="Terakita A"/>
            <person name="Kuratani S"/>
            <person name="Sato K"/>
            <person name="Hyodo S Kuraku.S."/>
        </authorList>
    </citation>
    <scope>NUCLEOTIDE SEQUENCE [LARGE SCALE GENOMIC DNA]</scope>
</reference>
<keyword evidence="2" id="KW-0479">Metal-binding</keyword>
<dbReference type="PROSITE" id="PS50174">
    <property type="entry name" value="G_PATCH"/>
    <property type="match status" value="1"/>
</dbReference>
<dbReference type="GO" id="GO:0008270">
    <property type="term" value="F:zinc ion binding"/>
    <property type="evidence" value="ECO:0007669"/>
    <property type="project" value="UniProtKB-KW"/>
</dbReference>
<dbReference type="Gene3D" id="3.30.70.330">
    <property type="match status" value="2"/>
</dbReference>
<keyword evidence="7" id="KW-0539">Nucleus</keyword>
<evidence type="ECO:0000256" key="1">
    <source>
        <dbReference type="ARBA" id="ARBA00004123"/>
    </source>
</evidence>
<evidence type="ECO:0000256" key="9">
    <source>
        <dbReference type="PROSITE-ProRule" id="PRU00322"/>
    </source>
</evidence>
<dbReference type="GO" id="GO:0000398">
    <property type="term" value="P:mRNA splicing, via spliceosome"/>
    <property type="evidence" value="ECO:0007669"/>
    <property type="project" value="TreeGrafter"/>
</dbReference>
<dbReference type="PROSITE" id="PS50157">
    <property type="entry name" value="ZINC_FINGER_C2H2_2"/>
    <property type="match status" value="1"/>
</dbReference>
<dbReference type="InterPro" id="IPR000467">
    <property type="entry name" value="G_patch_dom"/>
</dbReference>
<dbReference type="GO" id="GO:0005634">
    <property type="term" value="C:nucleus"/>
    <property type="evidence" value="ECO:0007669"/>
    <property type="project" value="UniProtKB-SubCell"/>
</dbReference>
<keyword evidence="16" id="KW-1185">Reference proteome</keyword>
<dbReference type="InterPro" id="IPR035618">
    <property type="entry name" value="RBM10_OCRE"/>
</dbReference>
<accession>A0A401PMP7</accession>
<dbReference type="PROSITE" id="PS50199">
    <property type="entry name" value="ZF_RANBP2_2"/>
    <property type="match status" value="1"/>
</dbReference>
<dbReference type="Proteomes" id="UP000288216">
    <property type="component" value="Unassembled WGS sequence"/>
</dbReference>
<dbReference type="InterPro" id="IPR035979">
    <property type="entry name" value="RBD_domain_sf"/>
</dbReference>
<organism evidence="15 16">
    <name type="scientific">Scyliorhinus torazame</name>
    <name type="common">Cloudy catshark</name>
    <name type="synonym">Catulus torazame</name>
    <dbReference type="NCBI Taxonomy" id="75743"/>
    <lineage>
        <taxon>Eukaryota</taxon>
        <taxon>Metazoa</taxon>
        <taxon>Chordata</taxon>
        <taxon>Craniata</taxon>
        <taxon>Vertebrata</taxon>
        <taxon>Chondrichthyes</taxon>
        <taxon>Elasmobranchii</taxon>
        <taxon>Galeomorphii</taxon>
        <taxon>Galeoidea</taxon>
        <taxon>Carcharhiniformes</taxon>
        <taxon>Scyliorhinidae</taxon>
        <taxon>Scyliorhinus</taxon>
    </lineage>
</organism>
<evidence type="ECO:0000259" key="11">
    <source>
        <dbReference type="PROSITE" id="PS50102"/>
    </source>
</evidence>
<dbReference type="InterPro" id="IPR041591">
    <property type="entry name" value="OCRE"/>
</dbReference>
<evidence type="ECO:0000259" key="13">
    <source>
        <dbReference type="PROSITE" id="PS50174"/>
    </source>
</evidence>
<dbReference type="SMART" id="SM00360">
    <property type="entry name" value="RRM"/>
    <property type="match status" value="2"/>
</dbReference>
<dbReference type="SUPFAM" id="SSF54928">
    <property type="entry name" value="RNA-binding domain, RBD"/>
    <property type="match status" value="2"/>
</dbReference>
<dbReference type="InterPro" id="IPR000504">
    <property type="entry name" value="RRM_dom"/>
</dbReference>
<dbReference type="EMBL" id="BFAA01000951">
    <property type="protein sequence ID" value="GCB74389.1"/>
    <property type="molecule type" value="Genomic_DNA"/>
</dbReference>
<keyword evidence="6 8" id="KW-0694">RNA-binding</keyword>
<feature type="compositionally biased region" description="Basic and acidic residues" evidence="10">
    <location>
        <begin position="769"/>
        <end position="778"/>
    </location>
</feature>
<dbReference type="PANTHER" id="PTHR13948">
    <property type="entry name" value="RNA-BINDING PROTEIN"/>
    <property type="match status" value="1"/>
</dbReference>
<dbReference type="PROSITE" id="PS01358">
    <property type="entry name" value="ZF_RANBP2_1"/>
    <property type="match status" value="1"/>
</dbReference>
<evidence type="ECO:0000259" key="14">
    <source>
        <dbReference type="PROSITE" id="PS50199"/>
    </source>
</evidence>
<feature type="compositionally biased region" description="Low complexity" evidence="10">
    <location>
        <begin position="688"/>
        <end position="706"/>
    </location>
</feature>
<dbReference type="InterPro" id="IPR055494">
    <property type="entry name" value="DUF7066"/>
</dbReference>
<dbReference type="OMA" id="CESEHER"/>
<feature type="compositionally biased region" description="Basic and acidic residues" evidence="10">
    <location>
        <begin position="325"/>
        <end position="340"/>
    </location>
</feature>